<sequence length="135" mass="15463">MWAFFYRVSMLPIRDYYLNGYDFDGVPKTISLRTVEPRSDPPQRIDVFFDGVRDDYLRDTLLASILFGSDPVDADPSQREIISCTEGTVGPFPGLVVVRLPFTPRDFYRSSIRVFFCVSESVRCCRSLLSSRSVL</sequence>
<proteinExistence type="predicted"/>
<name>A0A517N9Y0_9BACT</name>
<evidence type="ECO:0000313" key="1">
    <source>
        <dbReference type="EMBL" id="QDT03945.1"/>
    </source>
</evidence>
<organism evidence="1 2">
    <name type="scientific">Rubripirellula lacrimiformis</name>
    <dbReference type="NCBI Taxonomy" id="1930273"/>
    <lineage>
        <taxon>Bacteria</taxon>
        <taxon>Pseudomonadati</taxon>
        <taxon>Planctomycetota</taxon>
        <taxon>Planctomycetia</taxon>
        <taxon>Pirellulales</taxon>
        <taxon>Pirellulaceae</taxon>
        <taxon>Rubripirellula</taxon>
    </lineage>
</organism>
<dbReference type="Proteomes" id="UP000318538">
    <property type="component" value="Chromosome"/>
</dbReference>
<accession>A0A517N9Y0</accession>
<dbReference type="EMBL" id="CP036525">
    <property type="protein sequence ID" value="QDT03945.1"/>
    <property type="molecule type" value="Genomic_DNA"/>
</dbReference>
<protein>
    <submittedName>
        <fullName evidence="1">Uncharacterized protein</fullName>
    </submittedName>
</protein>
<dbReference type="KEGG" id="rlc:K227x_23310"/>
<keyword evidence="2" id="KW-1185">Reference proteome</keyword>
<reference evidence="1 2" key="1">
    <citation type="submission" date="2019-02" db="EMBL/GenBank/DDBJ databases">
        <title>Deep-cultivation of Planctomycetes and their phenomic and genomic characterization uncovers novel biology.</title>
        <authorList>
            <person name="Wiegand S."/>
            <person name="Jogler M."/>
            <person name="Boedeker C."/>
            <person name="Pinto D."/>
            <person name="Vollmers J."/>
            <person name="Rivas-Marin E."/>
            <person name="Kohn T."/>
            <person name="Peeters S.H."/>
            <person name="Heuer A."/>
            <person name="Rast P."/>
            <person name="Oberbeckmann S."/>
            <person name="Bunk B."/>
            <person name="Jeske O."/>
            <person name="Meyerdierks A."/>
            <person name="Storesund J.E."/>
            <person name="Kallscheuer N."/>
            <person name="Luecker S."/>
            <person name="Lage O.M."/>
            <person name="Pohl T."/>
            <person name="Merkel B.J."/>
            <person name="Hornburger P."/>
            <person name="Mueller R.-W."/>
            <person name="Bruemmer F."/>
            <person name="Labrenz M."/>
            <person name="Spormann A.M."/>
            <person name="Op den Camp H."/>
            <person name="Overmann J."/>
            <person name="Amann R."/>
            <person name="Jetten M.S.M."/>
            <person name="Mascher T."/>
            <person name="Medema M.H."/>
            <person name="Devos D.P."/>
            <person name="Kaster A.-K."/>
            <person name="Ovreas L."/>
            <person name="Rohde M."/>
            <person name="Galperin M.Y."/>
            <person name="Jogler C."/>
        </authorList>
    </citation>
    <scope>NUCLEOTIDE SEQUENCE [LARGE SCALE GENOMIC DNA]</scope>
    <source>
        <strain evidence="1 2">K22_7</strain>
    </source>
</reference>
<dbReference type="AlphaFoldDB" id="A0A517N9Y0"/>
<evidence type="ECO:0000313" key="2">
    <source>
        <dbReference type="Proteomes" id="UP000318538"/>
    </source>
</evidence>
<gene>
    <name evidence="1" type="ORF">K227x_23310</name>
</gene>